<proteinExistence type="predicted"/>
<name>A0A2J8BA28_9FIRM</name>
<sequence>MRLRRYDNVIPNDIRDKVSLRYKKITKVINREFWNSESEISNSIFVGSYGRNTAISTSDIDILAVLPSAEFDRYNSLSGNAQSRLLQSVRKAIKVTYPNSDIRADGQIVKVNFSDGIQFEVLPAFKQWDGSYIYPNSNMGGNWLSTNPEAEQNAIREKNSSSNGLLVATCRHMRYIRDHYFKSYTLSGIVIDSFVYHAIGGWHFTKQGEEKSASSMIYEEVLLNYYNDNSFNLQWGGLKAPGSYDDVSVAKSYECLGKVLRLMAE</sequence>
<dbReference type="SUPFAM" id="SSF81301">
    <property type="entry name" value="Nucleotidyltransferase"/>
    <property type="match status" value="1"/>
</dbReference>
<dbReference type="EMBL" id="NFMF01000007">
    <property type="protein sequence ID" value="PNH21627.1"/>
    <property type="molecule type" value="Genomic_DNA"/>
</dbReference>
<keyword evidence="2" id="KW-0808">Transferase</keyword>
<keyword evidence="1" id="KW-0051">Antiviral defense</keyword>
<protein>
    <submittedName>
        <fullName evidence="2">Nucleotidyltransferase</fullName>
    </submittedName>
</protein>
<comment type="caution">
    <text evidence="2">The sequence shown here is derived from an EMBL/GenBank/DDBJ whole genome shotgun (WGS) entry which is preliminary data.</text>
</comment>
<dbReference type="GO" id="GO:0051607">
    <property type="term" value="P:defense response to virus"/>
    <property type="evidence" value="ECO:0007669"/>
    <property type="project" value="UniProtKB-KW"/>
</dbReference>
<organism evidence="2 3">
    <name type="scientific">Megasphaera hutchinsoni</name>
    <dbReference type="NCBI Taxonomy" id="1588748"/>
    <lineage>
        <taxon>Bacteria</taxon>
        <taxon>Bacillati</taxon>
        <taxon>Bacillota</taxon>
        <taxon>Negativicutes</taxon>
        <taxon>Veillonellales</taxon>
        <taxon>Veillonellaceae</taxon>
        <taxon>Megasphaera</taxon>
    </lineage>
</organism>
<evidence type="ECO:0000256" key="1">
    <source>
        <dbReference type="ARBA" id="ARBA00023118"/>
    </source>
</evidence>
<dbReference type="RefSeq" id="WP_102889525.1">
    <property type="nucleotide sequence ID" value="NZ_NFMF01000007.1"/>
</dbReference>
<dbReference type="CDD" id="cd05400">
    <property type="entry name" value="NT_2-5OAS_ClassI-CCAase"/>
    <property type="match status" value="1"/>
</dbReference>
<dbReference type="Gene3D" id="3.30.460.10">
    <property type="entry name" value="Beta Polymerase, domain 2"/>
    <property type="match status" value="1"/>
</dbReference>
<dbReference type="InterPro" id="IPR043519">
    <property type="entry name" value="NT_sf"/>
</dbReference>
<dbReference type="GO" id="GO:0016779">
    <property type="term" value="F:nucleotidyltransferase activity"/>
    <property type="evidence" value="ECO:0007669"/>
    <property type="project" value="InterPro"/>
</dbReference>
<evidence type="ECO:0000313" key="3">
    <source>
        <dbReference type="Proteomes" id="UP000242958"/>
    </source>
</evidence>
<evidence type="ECO:0000313" key="2">
    <source>
        <dbReference type="EMBL" id="PNH21627.1"/>
    </source>
</evidence>
<dbReference type="InterPro" id="IPR006116">
    <property type="entry name" value="NT_2-5OAS_ClassI-CCAase"/>
</dbReference>
<reference evidence="2 3" key="1">
    <citation type="submission" date="2017-05" db="EMBL/GenBank/DDBJ databases">
        <authorList>
            <person name="Song R."/>
            <person name="Chenine A.L."/>
            <person name="Ruprecht R.M."/>
        </authorList>
    </citation>
    <scope>NUCLEOTIDE SEQUENCE [LARGE SCALE GENOMIC DNA]</scope>
    <source>
        <strain evidence="2 3">KA00229</strain>
    </source>
</reference>
<dbReference type="Pfam" id="PF18144">
    <property type="entry name" value="SMODS"/>
    <property type="match status" value="1"/>
</dbReference>
<dbReference type="AlphaFoldDB" id="A0A2J8BA28"/>
<accession>A0A2J8BA28</accession>
<dbReference type="Proteomes" id="UP000242958">
    <property type="component" value="Unassembled WGS sequence"/>
</dbReference>
<gene>
    <name evidence="2" type="ORF">CAL30_05215</name>
</gene>